<evidence type="ECO:0000256" key="3">
    <source>
        <dbReference type="ARBA" id="ARBA00023157"/>
    </source>
</evidence>
<dbReference type="PANTHER" id="PTHR24023">
    <property type="entry name" value="COLLAGEN ALPHA"/>
    <property type="match status" value="1"/>
</dbReference>
<feature type="compositionally biased region" description="Basic and acidic residues" evidence="4">
    <location>
        <begin position="235"/>
        <end position="255"/>
    </location>
</feature>
<accession>A0A151MQQ0</accession>
<dbReference type="PANTHER" id="PTHR24023:SF861">
    <property type="entry name" value="ACETYLCHOLINESTERASE COLLAGENIC TAIL PEPTIDE"/>
    <property type="match status" value="1"/>
</dbReference>
<reference evidence="6 7" key="1">
    <citation type="journal article" date="2012" name="Genome Biol.">
        <title>Sequencing three crocodilian genomes to illuminate the evolution of archosaurs and amniotes.</title>
        <authorList>
            <person name="St John J.A."/>
            <person name="Braun E.L."/>
            <person name="Isberg S.R."/>
            <person name="Miles L.G."/>
            <person name="Chong A.Y."/>
            <person name="Gongora J."/>
            <person name="Dalzell P."/>
            <person name="Moran C."/>
            <person name="Bed'hom B."/>
            <person name="Abzhanov A."/>
            <person name="Burgess S.C."/>
            <person name="Cooksey A.M."/>
            <person name="Castoe T.A."/>
            <person name="Crawford N.G."/>
            <person name="Densmore L.D."/>
            <person name="Drew J.C."/>
            <person name="Edwards S.V."/>
            <person name="Faircloth B.C."/>
            <person name="Fujita M.K."/>
            <person name="Greenwold M.J."/>
            <person name="Hoffmann F.G."/>
            <person name="Howard J.M."/>
            <person name="Iguchi T."/>
            <person name="Janes D.E."/>
            <person name="Khan S.Y."/>
            <person name="Kohno S."/>
            <person name="de Koning A.J."/>
            <person name="Lance S.L."/>
            <person name="McCarthy F.M."/>
            <person name="McCormack J.E."/>
            <person name="Merchant M.E."/>
            <person name="Peterson D.G."/>
            <person name="Pollock D.D."/>
            <person name="Pourmand N."/>
            <person name="Raney B.J."/>
            <person name="Roessler K.A."/>
            <person name="Sanford J.R."/>
            <person name="Sawyer R.H."/>
            <person name="Schmidt C.J."/>
            <person name="Triplett E.W."/>
            <person name="Tuberville T.D."/>
            <person name="Venegas-Anaya M."/>
            <person name="Howard J.T."/>
            <person name="Jarvis E.D."/>
            <person name="Guillette L.J.Jr."/>
            <person name="Glenn T.C."/>
            <person name="Green R.E."/>
            <person name="Ray D.A."/>
        </authorList>
    </citation>
    <scope>NUCLEOTIDE SEQUENCE [LARGE SCALE GENOMIC DNA]</scope>
    <source>
        <strain evidence="6">KSC_2009_1</strain>
    </source>
</reference>
<dbReference type="STRING" id="8496.A0A151MQQ0"/>
<dbReference type="AlphaFoldDB" id="A0A151MQQ0"/>
<gene>
    <name evidence="6" type="primary">COLQ-1</name>
    <name evidence="6" type="ORF">Y1Q_0019304</name>
</gene>
<dbReference type="GO" id="GO:0031012">
    <property type="term" value="C:extracellular matrix"/>
    <property type="evidence" value="ECO:0007669"/>
    <property type="project" value="TreeGrafter"/>
</dbReference>
<dbReference type="GO" id="GO:0005615">
    <property type="term" value="C:extracellular space"/>
    <property type="evidence" value="ECO:0007669"/>
    <property type="project" value="TreeGrafter"/>
</dbReference>
<keyword evidence="7" id="KW-1185">Reference proteome</keyword>
<feature type="region of interest" description="Disordered" evidence="4">
    <location>
        <begin position="222"/>
        <end position="342"/>
    </location>
</feature>
<dbReference type="Pfam" id="PF01391">
    <property type="entry name" value="Collagen"/>
    <property type="match status" value="2"/>
</dbReference>
<dbReference type="InterPro" id="IPR008160">
    <property type="entry name" value="Collagen"/>
</dbReference>
<dbReference type="Proteomes" id="UP000050525">
    <property type="component" value="Unassembled WGS sequence"/>
</dbReference>
<feature type="region of interest" description="Disordered" evidence="4">
    <location>
        <begin position="153"/>
        <end position="193"/>
    </location>
</feature>
<feature type="signal peptide" evidence="5">
    <location>
        <begin position="1"/>
        <end position="22"/>
    </location>
</feature>
<organism evidence="6 7">
    <name type="scientific">Alligator mississippiensis</name>
    <name type="common">American alligator</name>
    <dbReference type="NCBI Taxonomy" id="8496"/>
    <lineage>
        <taxon>Eukaryota</taxon>
        <taxon>Metazoa</taxon>
        <taxon>Chordata</taxon>
        <taxon>Craniata</taxon>
        <taxon>Vertebrata</taxon>
        <taxon>Euteleostomi</taxon>
        <taxon>Archelosauria</taxon>
        <taxon>Archosauria</taxon>
        <taxon>Crocodylia</taxon>
        <taxon>Alligatoridae</taxon>
        <taxon>Alligatorinae</taxon>
        <taxon>Alligator</taxon>
    </lineage>
</organism>
<evidence type="ECO:0000313" key="6">
    <source>
        <dbReference type="EMBL" id="KYO26867.1"/>
    </source>
</evidence>
<feature type="compositionally biased region" description="Pro residues" evidence="4">
    <location>
        <begin position="307"/>
        <end position="319"/>
    </location>
</feature>
<keyword evidence="2" id="KW-0677">Repeat</keyword>
<feature type="compositionally biased region" description="Low complexity" evidence="4">
    <location>
        <begin position="156"/>
        <end position="171"/>
    </location>
</feature>
<keyword evidence="3" id="KW-1015">Disulfide bond</keyword>
<dbReference type="EMBL" id="AKHW03005461">
    <property type="protein sequence ID" value="KYO26867.1"/>
    <property type="molecule type" value="Genomic_DNA"/>
</dbReference>
<sequence>MVVLSLITSGFYLQLFFCFVLSQTSFVDSVFSVSADLPCLEQKKRMNKRACCFLAPPPPPLFPPPYFKHSWNPKHLDLDLKNFGQELQITQASCLPESDCPLGPPGPQGCVPAGQQPLPLHSWIRAKLLPDTLCMLDQALQLHLSPAQTEHCPSCPQGKKGPQGIPGIMGPKGEKGEIGRPGRKGRPGPPGVPGMPGPIGWPGPMGPKGEKGDLGVMGLPGTRGPMGFKGYPGTRGEKGSRGERGDKGIRGEKGDMGFPGMLGQKGEMGPKGERGTPGHRGPIGRPGKRGKQGEKGDTGPTGMMGPPGRPGPSGQPGPPGSSVSGQLAIGPKGERGLPGPPGRCLCKPPQNVNIPPYEESMFGHNYAKVPAIFVVNNQEELDRLNTKNALAFRRDQRSLYFKDTVGWLPIQLTPFYPVDYPVEDESTCGDGIVQDGEECDDGNTIVTDDCIRCRRAYCGDGYRHEGVEDCDGKDFGYLTCKTYLPGSYGKLRCTSYCYIDSTQCRYFT</sequence>
<dbReference type="GO" id="GO:0030020">
    <property type="term" value="F:extracellular matrix structural constituent conferring tensile strength"/>
    <property type="evidence" value="ECO:0007669"/>
    <property type="project" value="TreeGrafter"/>
</dbReference>
<name>A0A151MQQ0_ALLMI</name>
<dbReference type="InterPro" id="IPR011936">
    <property type="entry name" value="Myxo_disulph_rpt"/>
</dbReference>
<dbReference type="NCBIfam" id="TIGR02232">
    <property type="entry name" value="myxo_disulf_rpt"/>
    <property type="match status" value="1"/>
</dbReference>
<evidence type="ECO:0000256" key="4">
    <source>
        <dbReference type="SAM" id="MobiDB-lite"/>
    </source>
</evidence>
<feature type="chain" id="PRO_5007585395" evidence="5">
    <location>
        <begin position="23"/>
        <end position="508"/>
    </location>
</feature>
<dbReference type="InterPro" id="IPR050149">
    <property type="entry name" value="Collagen_superfamily"/>
</dbReference>
<evidence type="ECO:0000313" key="7">
    <source>
        <dbReference type="Proteomes" id="UP000050525"/>
    </source>
</evidence>
<evidence type="ECO:0000256" key="1">
    <source>
        <dbReference type="ARBA" id="ARBA00022729"/>
    </source>
</evidence>
<keyword evidence="1 5" id="KW-0732">Signal</keyword>
<evidence type="ECO:0000256" key="2">
    <source>
        <dbReference type="ARBA" id="ARBA00022737"/>
    </source>
</evidence>
<dbReference type="GO" id="GO:0030198">
    <property type="term" value="P:extracellular matrix organization"/>
    <property type="evidence" value="ECO:0007669"/>
    <property type="project" value="TreeGrafter"/>
</dbReference>
<evidence type="ECO:0000256" key="5">
    <source>
        <dbReference type="SAM" id="SignalP"/>
    </source>
</evidence>
<proteinExistence type="predicted"/>
<comment type="caution">
    <text evidence="6">The sequence shown here is derived from an EMBL/GenBank/DDBJ whole genome shotgun (WGS) entry which is preliminary data.</text>
</comment>
<protein>
    <submittedName>
        <fullName evidence="6">Acetylcholinesterase collagenic tail peptide isoform B</fullName>
    </submittedName>
</protein>